<organism evidence="5 6">
    <name type="scientific">Panacibacter ginsenosidivorans</name>
    <dbReference type="NCBI Taxonomy" id="1813871"/>
    <lineage>
        <taxon>Bacteria</taxon>
        <taxon>Pseudomonadati</taxon>
        <taxon>Bacteroidota</taxon>
        <taxon>Chitinophagia</taxon>
        <taxon>Chitinophagales</taxon>
        <taxon>Chitinophagaceae</taxon>
        <taxon>Panacibacter</taxon>
    </lineage>
</organism>
<comment type="similarity">
    <text evidence="2">Belongs to the hyi family.</text>
</comment>
<reference evidence="5 6" key="1">
    <citation type="journal article" date="2016" name="Int. J. Syst. Evol. Microbiol.">
        <title>Panacibacter ginsenosidivorans gen. nov., sp. nov., with ginsenoside converting activity isolated from soil of a ginseng field.</title>
        <authorList>
            <person name="Siddiqi M.Z."/>
            <person name="Muhammad Shafi S."/>
            <person name="Choi K.D."/>
            <person name="Im W.T."/>
        </authorList>
    </citation>
    <scope>NUCLEOTIDE SEQUENCE [LARGE SCALE GENOMIC DNA]</scope>
    <source>
        <strain evidence="5 6">Gsoil1550</strain>
    </source>
</reference>
<dbReference type="RefSeq" id="WP_147192386.1">
    <property type="nucleotide sequence ID" value="NZ_CP042435.1"/>
</dbReference>
<dbReference type="PIRSF" id="PIRSF006241">
    <property type="entry name" value="HyI"/>
    <property type="match status" value="1"/>
</dbReference>
<dbReference type="OrthoDB" id="9786584at2"/>
<dbReference type="KEGG" id="pgin:FRZ67_20200"/>
<evidence type="ECO:0000313" key="5">
    <source>
        <dbReference type="EMBL" id="QEC69509.1"/>
    </source>
</evidence>
<proteinExistence type="inferred from homology"/>
<dbReference type="Pfam" id="PF01261">
    <property type="entry name" value="AP_endonuc_2"/>
    <property type="match status" value="1"/>
</dbReference>
<dbReference type="InterPro" id="IPR036237">
    <property type="entry name" value="Xyl_isomerase-like_sf"/>
</dbReference>
<evidence type="ECO:0000259" key="4">
    <source>
        <dbReference type="Pfam" id="PF01261"/>
    </source>
</evidence>
<dbReference type="InterPro" id="IPR050417">
    <property type="entry name" value="Sugar_Epim/Isomerase"/>
</dbReference>
<gene>
    <name evidence="5" type="ORF">FRZ67_20200</name>
</gene>
<sequence length="303" mass="34364">MLRRKFMQQSVMAGAGLFTASHLSAKDRAPYAEKPFKLNYAFHDGTFENNAGANFLDQIQFGYDMGFRAIEDNGMMSRSVDEQKKIGDKLAKLGMSMGVFVITSDNWHWRTSLTTGKQEWTDKMIKDCKEAVEVAKRCNAKWMTVVPGNYERSLPLDYQTANVITALRKGAEILEPHGLVMVLEALSDNPDLFLRHTDQTVMVCKAVNSPSCKFLFDMYHMQRNEGNIINNIDAAWDEIGYLQIGDNPGRNEPYSGEMNYHNIFKHIHSKDYKGILGMEHGMTGKGKEGEMALIKAYRDSDDF</sequence>
<feature type="active site" description="Proton donor/acceptor" evidence="3">
    <location>
        <position position="279"/>
    </location>
</feature>
<evidence type="ECO:0000313" key="6">
    <source>
        <dbReference type="Proteomes" id="UP000321533"/>
    </source>
</evidence>
<dbReference type="PANTHER" id="PTHR43489">
    <property type="entry name" value="ISOMERASE"/>
    <property type="match status" value="1"/>
</dbReference>
<accession>A0A5B8VE20</accession>
<feature type="domain" description="Xylose isomerase-like TIM barrel" evidence="4">
    <location>
        <begin position="64"/>
        <end position="281"/>
    </location>
</feature>
<keyword evidence="1 2" id="KW-0413">Isomerase</keyword>
<evidence type="ECO:0000256" key="1">
    <source>
        <dbReference type="ARBA" id="ARBA00023235"/>
    </source>
</evidence>
<feature type="active site" description="Proton donor/acceptor" evidence="3">
    <location>
        <position position="184"/>
    </location>
</feature>
<name>A0A5B8VE20_9BACT</name>
<protein>
    <submittedName>
        <fullName evidence="5">TIM barrel protein</fullName>
    </submittedName>
</protein>
<evidence type="ECO:0000256" key="3">
    <source>
        <dbReference type="PIRSR" id="PIRSR006241-50"/>
    </source>
</evidence>
<dbReference type="Proteomes" id="UP000321533">
    <property type="component" value="Chromosome"/>
</dbReference>
<dbReference type="InterPro" id="IPR026040">
    <property type="entry name" value="HyI-like"/>
</dbReference>
<dbReference type="InterPro" id="IPR013022">
    <property type="entry name" value="Xyl_isomerase-like_TIM-brl"/>
</dbReference>
<keyword evidence="6" id="KW-1185">Reference proteome</keyword>
<dbReference type="GO" id="GO:0016853">
    <property type="term" value="F:isomerase activity"/>
    <property type="evidence" value="ECO:0007669"/>
    <property type="project" value="UniProtKB-KW"/>
</dbReference>
<evidence type="ECO:0000256" key="2">
    <source>
        <dbReference type="PIRNR" id="PIRNR006241"/>
    </source>
</evidence>
<dbReference type="EMBL" id="CP042435">
    <property type="protein sequence ID" value="QEC69509.1"/>
    <property type="molecule type" value="Genomic_DNA"/>
</dbReference>
<dbReference type="Gene3D" id="3.20.20.150">
    <property type="entry name" value="Divalent-metal-dependent TIM barrel enzymes"/>
    <property type="match status" value="1"/>
</dbReference>
<dbReference type="AlphaFoldDB" id="A0A5B8VE20"/>
<dbReference type="SUPFAM" id="SSF51658">
    <property type="entry name" value="Xylose isomerase-like"/>
    <property type="match status" value="1"/>
</dbReference>